<protein>
    <submittedName>
        <fullName evidence="2">Glycerophosphoryl diester phosphodiesterase</fullName>
    </submittedName>
</protein>
<sequence>MSTSDAVSRPASRASLPAGFVIGHRGASGHAPENTLPAIRRAAELGAPMVEFDVKLTRSGVPVLLHDDRVDRTTDGRGPAAGFELAALKALDAGAWFAPAFARTRIPTLAETVALLSETGLDANVEIKPCPHREAETAAVVAEELHRLWPAGKRPPLLSSFEMGSLRTALSVAPDLPRALLFEGLPAPHTLDALIGELRPVALHLWERVIDEDLVAWARLRGLDVRAWTVNDPARAACLHALGVTAVFTDFPDRMLSGAG</sequence>
<dbReference type="PANTHER" id="PTHR46211">
    <property type="entry name" value="GLYCEROPHOSPHORYL DIESTER PHOSPHODIESTERASE"/>
    <property type="match status" value="1"/>
</dbReference>
<dbReference type="Pfam" id="PF03009">
    <property type="entry name" value="GDPD"/>
    <property type="match status" value="1"/>
</dbReference>
<dbReference type="AlphaFoldDB" id="A0A3B9IEK0"/>
<dbReference type="PROSITE" id="PS51704">
    <property type="entry name" value="GP_PDE"/>
    <property type="match status" value="1"/>
</dbReference>
<organism evidence="2 3">
    <name type="scientific">Tistrella mobilis</name>
    <dbReference type="NCBI Taxonomy" id="171437"/>
    <lineage>
        <taxon>Bacteria</taxon>
        <taxon>Pseudomonadati</taxon>
        <taxon>Pseudomonadota</taxon>
        <taxon>Alphaproteobacteria</taxon>
        <taxon>Geminicoccales</taxon>
        <taxon>Geminicoccaceae</taxon>
        <taxon>Tistrella</taxon>
    </lineage>
</organism>
<dbReference type="InterPro" id="IPR030395">
    <property type="entry name" value="GP_PDE_dom"/>
</dbReference>
<dbReference type="Proteomes" id="UP000257706">
    <property type="component" value="Unassembled WGS sequence"/>
</dbReference>
<dbReference type="SUPFAM" id="SSF51695">
    <property type="entry name" value="PLC-like phosphodiesterases"/>
    <property type="match status" value="1"/>
</dbReference>
<proteinExistence type="predicted"/>
<comment type="caution">
    <text evidence="2">The sequence shown here is derived from an EMBL/GenBank/DDBJ whole genome shotgun (WGS) entry which is preliminary data.</text>
</comment>
<evidence type="ECO:0000313" key="3">
    <source>
        <dbReference type="Proteomes" id="UP000257706"/>
    </source>
</evidence>
<gene>
    <name evidence="2" type="ORF">DCK97_01935</name>
</gene>
<feature type="domain" description="GP-PDE" evidence="1">
    <location>
        <begin position="19"/>
        <end position="259"/>
    </location>
</feature>
<dbReference type="GO" id="GO:0006629">
    <property type="term" value="P:lipid metabolic process"/>
    <property type="evidence" value="ECO:0007669"/>
    <property type="project" value="InterPro"/>
</dbReference>
<dbReference type="PANTHER" id="PTHR46211:SF1">
    <property type="entry name" value="GLYCEROPHOSPHODIESTER PHOSPHODIESTERASE, CYTOPLASMIC"/>
    <property type="match status" value="1"/>
</dbReference>
<dbReference type="Gene3D" id="3.20.20.190">
    <property type="entry name" value="Phosphatidylinositol (PI) phosphodiesterase"/>
    <property type="match status" value="1"/>
</dbReference>
<dbReference type="GO" id="GO:0008081">
    <property type="term" value="F:phosphoric diester hydrolase activity"/>
    <property type="evidence" value="ECO:0007669"/>
    <property type="project" value="InterPro"/>
</dbReference>
<reference evidence="2 3" key="1">
    <citation type="journal article" date="2018" name="Nat. Biotechnol.">
        <title>A standardized bacterial taxonomy based on genome phylogeny substantially revises the tree of life.</title>
        <authorList>
            <person name="Parks D.H."/>
            <person name="Chuvochina M."/>
            <person name="Waite D.W."/>
            <person name="Rinke C."/>
            <person name="Skarshewski A."/>
            <person name="Chaumeil P.A."/>
            <person name="Hugenholtz P."/>
        </authorList>
    </citation>
    <scope>NUCLEOTIDE SEQUENCE [LARGE SCALE GENOMIC DNA]</scope>
    <source>
        <strain evidence="2">UBA8739</strain>
    </source>
</reference>
<evidence type="ECO:0000259" key="1">
    <source>
        <dbReference type="PROSITE" id="PS51704"/>
    </source>
</evidence>
<evidence type="ECO:0000313" key="2">
    <source>
        <dbReference type="EMBL" id="HAE46156.1"/>
    </source>
</evidence>
<name>A0A3B9IEK0_9PROT</name>
<dbReference type="EMBL" id="DMAI01000030">
    <property type="protein sequence ID" value="HAE46156.1"/>
    <property type="molecule type" value="Genomic_DNA"/>
</dbReference>
<dbReference type="InterPro" id="IPR017946">
    <property type="entry name" value="PLC-like_Pdiesterase_TIM-brl"/>
</dbReference>
<accession>A0A3B9IEK0</accession>